<feature type="domain" description="Phosphatidic acid phosphatase type 2/haloperoxidase" evidence="5">
    <location>
        <begin position="95"/>
        <end position="209"/>
    </location>
</feature>
<keyword evidence="7" id="KW-1185">Reference proteome</keyword>
<dbReference type="CDD" id="cd03392">
    <property type="entry name" value="PAP2_like_2"/>
    <property type="match status" value="1"/>
</dbReference>
<keyword evidence="4" id="KW-0472">Membrane</keyword>
<evidence type="ECO:0000259" key="5">
    <source>
        <dbReference type="SMART" id="SM00014"/>
    </source>
</evidence>
<reference evidence="6 7" key="1">
    <citation type="submission" date="2020-01" db="EMBL/GenBank/DDBJ databases">
        <authorList>
            <person name="Chen J."/>
            <person name="Zhu S."/>
            <person name="Yang J."/>
        </authorList>
    </citation>
    <scope>NUCLEOTIDE SEQUENCE [LARGE SCALE GENOMIC DNA]</scope>
    <source>
        <strain evidence="6 7">345S023</strain>
    </source>
</reference>
<evidence type="ECO:0000256" key="4">
    <source>
        <dbReference type="SAM" id="Phobius"/>
    </source>
</evidence>
<dbReference type="RefSeq" id="WP_163085320.1">
    <property type="nucleotide sequence ID" value="NZ_JAAAWN010000011.1"/>
</dbReference>
<feature type="transmembrane region" description="Helical" evidence="4">
    <location>
        <begin position="167"/>
        <end position="189"/>
    </location>
</feature>
<dbReference type="PANTHER" id="PTHR14969:SF13">
    <property type="entry name" value="AT30094P"/>
    <property type="match status" value="1"/>
</dbReference>
<dbReference type="Pfam" id="PF01569">
    <property type="entry name" value="PAP2"/>
    <property type="match status" value="1"/>
</dbReference>
<keyword evidence="4" id="KW-0812">Transmembrane</keyword>
<dbReference type="AlphaFoldDB" id="A0A7X5LLF9"/>
<dbReference type="PANTHER" id="PTHR14969">
    <property type="entry name" value="SPHINGOSINE-1-PHOSPHATE PHOSPHOHYDROLASE"/>
    <property type="match status" value="1"/>
</dbReference>
<dbReference type="GO" id="GO:0050380">
    <property type="term" value="F:undecaprenyl-diphosphatase activity"/>
    <property type="evidence" value="ECO:0007669"/>
    <property type="project" value="UniProtKB-EC"/>
</dbReference>
<name>A0A7X5LLF9_9ALTE</name>
<proteinExistence type="predicted"/>
<dbReference type="EMBL" id="JAAAWN010000011">
    <property type="protein sequence ID" value="NDV91523.1"/>
    <property type="molecule type" value="Genomic_DNA"/>
</dbReference>
<feature type="transmembrane region" description="Helical" evidence="4">
    <location>
        <begin position="63"/>
        <end position="86"/>
    </location>
</feature>
<dbReference type="SUPFAM" id="SSF48317">
    <property type="entry name" value="Acid phosphatase/Vanadium-dependent haloperoxidase"/>
    <property type="match status" value="1"/>
</dbReference>
<feature type="transmembrane region" description="Helical" evidence="4">
    <location>
        <begin position="137"/>
        <end position="155"/>
    </location>
</feature>
<feature type="transmembrane region" description="Helical" evidence="4">
    <location>
        <begin position="21"/>
        <end position="43"/>
    </location>
</feature>
<evidence type="ECO:0000256" key="1">
    <source>
        <dbReference type="ARBA" id="ARBA00012374"/>
    </source>
</evidence>
<gene>
    <name evidence="6" type="ORF">GTH32_10045</name>
</gene>
<dbReference type="InterPro" id="IPR000326">
    <property type="entry name" value="PAP2/HPO"/>
</dbReference>
<dbReference type="Gene3D" id="1.20.144.10">
    <property type="entry name" value="Phosphatidic acid phosphatase type 2/haloperoxidase"/>
    <property type="match status" value="2"/>
</dbReference>
<sequence>MEEKGTVRAYAQILETPTVQIVLLGGGFLLLMLFESMGVLAGFDSQVRSYLMQFALSDWQQDILRDATALGSNSVLLFITFAVALGYKLQGNMKLASALVFTVIIGLALTFALKYGINRPRPPVSQHDVDVYTQSFPSAHAMMSTIVYFYLASLLAHRVNTLSVKVWGYAVAAILVFLIGCSRVLLGVHWPTDVLAGWLGGGAFLAYCFFLIKWQRRLRIRRK</sequence>
<comment type="caution">
    <text evidence="6">The sequence shown here is derived from an EMBL/GenBank/DDBJ whole genome shotgun (WGS) entry which is preliminary data.</text>
</comment>
<evidence type="ECO:0000256" key="2">
    <source>
        <dbReference type="ARBA" id="ARBA00032707"/>
    </source>
</evidence>
<evidence type="ECO:0000256" key="3">
    <source>
        <dbReference type="ARBA" id="ARBA00047594"/>
    </source>
</evidence>
<dbReference type="EC" id="3.6.1.27" evidence="1"/>
<protein>
    <recommendedName>
        <fullName evidence="1">undecaprenyl-diphosphate phosphatase</fullName>
        <ecNumber evidence="1">3.6.1.27</ecNumber>
    </recommendedName>
    <alternativeName>
        <fullName evidence="2">Undecaprenyl pyrophosphate phosphatase</fullName>
    </alternativeName>
</protein>
<keyword evidence="4" id="KW-1133">Transmembrane helix</keyword>
<dbReference type="Proteomes" id="UP000470213">
    <property type="component" value="Unassembled WGS sequence"/>
</dbReference>
<feature type="transmembrane region" description="Helical" evidence="4">
    <location>
        <begin position="195"/>
        <end position="214"/>
    </location>
</feature>
<evidence type="ECO:0000313" key="7">
    <source>
        <dbReference type="Proteomes" id="UP000470213"/>
    </source>
</evidence>
<organism evidence="6 7">
    <name type="scientific">Alteromonas profundi</name>
    <dbReference type="NCBI Taxonomy" id="2696062"/>
    <lineage>
        <taxon>Bacteria</taxon>
        <taxon>Pseudomonadati</taxon>
        <taxon>Pseudomonadota</taxon>
        <taxon>Gammaproteobacteria</taxon>
        <taxon>Alteromonadales</taxon>
        <taxon>Alteromonadaceae</taxon>
        <taxon>Alteromonas/Salinimonas group</taxon>
        <taxon>Alteromonas</taxon>
    </lineage>
</organism>
<feature type="transmembrane region" description="Helical" evidence="4">
    <location>
        <begin position="98"/>
        <end position="117"/>
    </location>
</feature>
<comment type="catalytic activity">
    <reaction evidence="3">
        <text>di-trans,octa-cis-undecaprenyl diphosphate + H2O = di-trans,octa-cis-undecaprenyl phosphate + phosphate + H(+)</text>
        <dbReference type="Rhea" id="RHEA:28094"/>
        <dbReference type="ChEBI" id="CHEBI:15377"/>
        <dbReference type="ChEBI" id="CHEBI:15378"/>
        <dbReference type="ChEBI" id="CHEBI:43474"/>
        <dbReference type="ChEBI" id="CHEBI:58405"/>
        <dbReference type="ChEBI" id="CHEBI:60392"/>
        <dbReference type="EC" id="3.6.1.27"/>
    </reaction>
</comment>
<dbReference type="SMART" id="SM00014">
    <property type="entry name" value="acidPPc"/>
    <property type="match status" value="1"/>
</dbReference>
<dbReference type="InterPro" id="IPR036938">
    <property type="entry name" value="PAP2/HPO_sf"/>
</dbReference>
<accession>A0A7X5LLF9</accession>
<evidence type="ECO:0000313" key="6">
    <source>
        <dbReference type="EMBL" id="NDV91523.1"/>
    </source>
</evidence>